<evidence type="ECO:0000256" key="9">
    <source>
        <dbReference type="ARBA" id="ARBA00052017"/>
    </source>
</evidence>
<dbReference type="GO" id="GO:0017111">
    <property type="term" value="F:ribonucleoside triphosphate phosphatase activity"/>
    <property type="evidence" value="ECO:0007669"/>
    <property type="project" value="InterPro"/>
</dbReference>
<feature type="binding site" evidence="10">
    <location>
        <begin position="162"/>
        <end position="165"/>
    </location>
    <ligand>
        <name>substrate</name>
    </ligand>
</feature>
<protein>
    <recommendedName>
        <fullName evidence="10">dITP/XTP pyrophosphatase</fullName>
        <ecNumber evidence="10">3.6.1.66</ecNumber>
    </recommendedName>
    <alternativeName>
        <fullName evidence="10">Non-canonical purine NTP pyrophosphatase</fullName>
    </alternativeName>
    <alternativeName>
        <fullName evidence="10">Non-standard purine NTP pyrophosphatase</fullName>
    </alternativeName>
    <alternativeName>
        <fullName evidence="10">Nucleoside-triphosphate diphosphatase</fullName>
    </alternativeName>
    <alternativeName>
        <fullName evidence="10">Nucleoside-triphosphate pyrophosphatase</fullName>
        <shortName evidence="10">NTPase</shortName>
    </alternativeName>
</protein>
<accession>A0A191ZHS2</accession>
<dbReference type="KEGG" id="haz:A9404_08640"/>
<evidence type="ECO:0000256" key="3">
    <source>
        <dbReference type="ARBA" id="ARBA00022723"/>
    </source>
</evidence>
<feature type="binding site" evidence="10">
    <location>
        <position position="185"/>
    </location>
    <ligand>
        <name>substrate</name>
    </ligand>
</feature>
<feature type="binding site" evidence="10">
    <location>
        <position position="78"/>
    </location>
    <ligand>
        <name>substrate</name>
    </ligand>
</feature>
<keyword evidence="13" id="KW-1185">Reference proteome</keyword>
<comment type="subunit">
    <text evidence="2 10">Homodimer.</text>
</comment>
<dbReference type="InterPro" id="IPR020922">
    <property type="entry name" value="dITP/XTP_pyrophosphatase"/>
</dbReference>
<evidence type="ECO:0000256" key="10">
    <source>
        <dbReference type="HAMAP-Rule" id="MF_01405"/>
    </source>
</evidence>
<sequence>MTQIVIATHNRGKLREFEAMRVALSTAFPGLSRIQFLPLSDWQGTPPDEDGERFIDNALIKARAAAALTGLPALADDSGLVVDALNGAPGVYSARYAGVGATDAENNLKLQQALAGTPESQRSARYVCALALVRHAEDAHPLTAEGEWPGSMLTDPRGTEGFGYDPFFFSPEHGQTAAQMPAELKNSISHRARALTKLLTLLGHAPL</sequence>
<feature type="binding site" evidence="10">
    <location>
        <position position="77"/>
    </location>
    <ligand>
        <name>Mg(2+)</name>
        <dbReference type="ChEBI" id="CHEBI:18420"/>
    </ligand>
</feature>
<dbReference type="CDD" id="cd00515">
    <property type="entry name" value="HAM1"/>
    <property type="match status" value="1"/>
</dbReference>
<evidence type="ECO:0000256" key="8">
    <source>
        <dbReference type="ARBA" id="ARBA00051875"/>
    </source>
</evidence>
<dbReference type="GO" id="GO:0036220">
    <property type="term" value="F:ITP diphosphatase activity"/>
    <property type="evidence" value="ECO:0007669"/>
    <property type="project" value="UniProtKB-UniRule"/>
</dbReference>
<dbReference type="InterPro" id="IPR002637">
    <property type="entry name" value="RdgB/HAM1"/>
</dbReference>
<comment type="catalytic activity">
    <reaction evidence="9 10">
        <text>XTP + H2O = XMP + diphosphate + H(+)</text>
        <dbReference type="Rhea" id="RHEA:28610"/>
        <dbReference type="ChEBI" id="CHEBI:15377"/>
        <dbReference type="ChEBI" id="CHEBI:15378"/>
        <dbReference type="ChEBI" id="CHEBI:33019"/>
        <dbReference type="ChEBI" id="CHEBI:57464"/>
        <dbReference type="ChEBI" id="CHEBI:61314"/>
        <dbReference type="EC" id="3.6.1.66"/>
    </reaction>
</comment>
<dbReference type="SUPFAM" id="SSF52972">
    <property type="entry name" value="ITPase-like"/>
    <property type="match status" value="1"/>
</dbReference>
<dbReference type="PANTHER" id="PTHR11067">
    <property type="entry name" value="INOSINE TRIPHOSPHATE PYROPHOSPHATASE/HAM1 PROTEIN"/>
    <property type="match status" value="1"/>
</dbReference>
<keyword evidence="6 10" id="KW-0460">Magnesium</keyword>
<keyword evidence="4 10" id="KW-0547">Nucleotide-binding</keyword>
<dbReference type="GO" id="GO:0035870">
    <property type="term" value="F:dITP diphosphatase activity"/>
    <property type="evidence" value="ECO:0007669"/>
    <property type="project" value="UniProtKB-UniRule"/>
</dbReference>
<dbReference type="InterPro" id="IPR029001">
    <property type="entry name" value="ITPase-like_fam"/>
</dbReference>
<evidence type="ECO:0000256" key="11">
    <source>
        <dbReference type="RuleBase" id="RU003781"/>
    </source>
</evidence>
<feature type="binding site" evidence="10">
    <location>
        <begin position="190"/>
        <end position="191"/>
    </location>
    <ligand>
        <name>substrate</name>
    </ligand>
</feature>
<evidence type="ECO:0000256" key="2">
    <source>
        <dbReference type="ARBA" id="ARBA00011738"/>
    </source>
</evidence>
<dbReference type="GO" id="GO:0009146">
    <property type="term" value="P:purine nucleoside triphosphate catabolic process"/>
    <property type="evidence" value="ECO:0007669"/>
    <property type="project" value="UniProtKB-UniRule"/>
</dbReference>
<dbReference type="GO" id="GO:0005829">
    <property type="term" value="C:cytosol"/>
    <property type="evidence" value="ECO:0007669"/>
    <property type="project" value="TreeGrafter"/>
</dbReference>
<dbReference type="PANTHER" id="PTHR11067:SF9">
    <property type="entry name" value="INOSINE TRIPHOSPHATE PYROPHOSPHATASE"/>
    <property type="match status" value="1"/>
</dbReference>
<name>A0A191ZHS2_9GAMM</name>
<evidence type="ECO:0000256" key="7">
    <source>
        <dbReference type="ARBA" id="ARBA00023080"/>
    </source>
</evidence>
<proteinExistence type="inferred from homology"/>
<dbReference type="Proteomes" id="UP000078596">
    <property type="component" value="Chromosome"/>
</dbReference>
<dbReference type="EC" id="3.6.1.66" evidence="10"/>
<keyword evidence="5 10" id="KW-0378">Hydrolase</keyword>
<evidence type="ECO:0000313" key="13">
    <source>
        <dbReference type="Proteomes" id="UP000078596"/>
    </source>
</evidence>
<comment type="catalytic activity">
    <reaction evidence="8 10">
        <text>dITP + H2O = dIMP + diphosphate + H(+)</text>
        <dbReference type="Rhea" id="RHEA:28342"/>
        <dbReference type="ChEBI" id="CHEBI:15377"/>
        <dbReference type="ChEBI" id="CHEBI:15378"/>
        <dbReference type="ChEBI" id="CHEBI:33019"/>
        <dbReference type="ChEBI" id="CHEBI:61194"/>
        <dbReference type="ChEBI" id="CHEBI:61382"/>
        <dbReference type="EC" id="3.6.1.66"/>
    </reaction>
</comment>
<feature type="binding site" evidence="10">
    <location>
        <position position="48"/>
    </location>
    <ligand>
        <name>Mg(2+)</name>
        <dbReference type="ChEBI" id="CHEBI:18420"/>
    </ligand>
</feature>
<dbReference type="GO" id="GO:0009117">
    <property type="term" value="P:nucleotide metabolic process"/>
    <property type="evidence" value="ECO:0007669"/>
    <property type="project" value="UniProtKB-KW"/>
</dbReference>
<comment type="similarity">
    <text evidence="1 10 11">Belongs to the HAM1 NTPase family.</text>
</comment>
<evidence type="ECO:0000256" key="5">
    <source>
        <dbReference type="ARBA" id="ARBA00022801"/>
    </source>
</evidence>
<evidence type="ECO:0000256" key="4">
    <source>
        <dbReference type="ARBA" id="ARBA00022741"/>
    </source>
</evidence>
<dbReference type="Pfam" id="PF01725">
    <property type="entry name" value="Ham1p_like"/>
    <property type="match status" value="1"/>
</dbReference>
<dbReference type="GO" id="GO:0046872">
    <property type="term" value="F:metal ion binding"/>
    <property type="evidence" value="ECO:0007669"/>
    <property type="project" value="UniProtKB-KW"/>
</dbReference>
<dbReference type="HAMAP" id="MF_01405">
    <property type="entry name" value="Non_canon_purine_NTPase"/>
    <property type="match status" value="1"/>
</dbReference>
<dbReference type="GO" id="GO:0000166">
    <property type="term" value="F:nucleotide binding"/>
    <property type="evidence" value="ECO:0007669"/>
    <property type="project" value="UniProtKB-KW"/>
</dbReference>
<keyword evidence="7 10" id="KW-0546">Nucleotide metabolism</keyword>
<comment type="cofactor">
    <cofactor evidence="10">
        <name>Mg(2+)</name>
        <dbReference type="ChEBI" id="CHEBI:18420"/>
    </cofactor>
    <text evidence="10">Binds 1 Mg(2+) ion per subunit.</text>
</comment>
<evidence type="ECO:0000313" key="12">
    <source>
        <dbReference type="EMBL" id="ANJ67441.1"/>
    </source>
</evidence>
<dbReference type="Gene3D" id="3.90.950.10">
    <property type="match status" value="1"/>
</dbReference>
<keyword evidence="3 10" id="KW-0479">Metal-binding</keyword>
<feature type="binding site" evidence="10">
    <location>
        <begin position="8"/>
        <end position="13"/>
    </location>
    <ligand>
        <name>substrate</name>
    </ligand>
</feature>
<reference evidence="12 13" key="1">
    <citation type="submission" date="2016-06" db="EMBL/GenBank/DDBJ databases">
        <title>Insight into the functional genes involving in sulfur oxidation in Pearl River water.</title>
        <authorList>
            <person name="Luo J."/>
            <person name="Tan X."/>
            <person name="Lin W."/>
        </authorList>
    </citation>
    <scope>NUCLEOTIDE SEQUENCE [LARGE SCALE GENOMIC DNA]</scope>
    <source>
        <strain evidence="12 13">LS2</strain>
    </source>
</reference>
<organism evidence="12 13">
    <name type="scientific">Halothiobacillus diazotrophicus</name>
    <dbReference type="NCBI Taxonomy" id="1860122"/>
    <lineage>
        <taxon>Bacteria</taxon>
        <taxon>Pseudomonadati</taxon>
        <taxon>Pseudomonadota</taxon>
        <taxon>Gammaproteobacteria</taxon>
        <taxon>Chromatiales</taxon>
        <taxon>Halothiobacillaceae</taxon>
        <taxon>Halothiobacillus</taxon>
    </lineage>
</organism>
<dbReference type="FunFam" id="3.90.950.10:FF:000001">
    <property type="entry name" value="dITP/XTP pyrophosphatase"/>
    <property type="match status" value="1"/>
</dbReference>
<dbReference type="STRING" id="1860122.A9404_08640"/>
<evidence type="ECO:0000256" key="1">
    <source>
        <dbReference type="ARBA" id="ARBA00008023"/>
    </source>
</evidence>
<dbReference type="NCBIfam" id="TIGR00042">
    <property type="entry name" value="RdgB/HAM1 family non-canonical purine NTP pyrophosphatase"/>
    <property type="match status" value="1"/>
</dbReference>
<dbReference type="GO" id="GO:0036222">
    <property type="term" value="F:XTP diphosphatase activity"/>
    <property type="evidence" value="ECO:0007669"/>
    <property type="project" value="UniProtKB-UniRule"/>
</dbReference>
<dbReference type="AlphaFoldDB" id="A0A191ZHS2"/>
<gene>
    <name evidence="12" type="ORF">A9404_08640</name>
</gene>
<dbReference type="EMBL" id="CP016027">
    <property type="protein sequence ID" value="ANJ67441.1"/>
    <property type="molecule type" value="Genomic_DNA"/>
</dbReference>
<comment type="catalytic activity">
    <reaction evidence="10">
        <text>ITP + H2O = IMP + diphosphate + H(+)</text>
        <dbReference type="Rhea" id="RHEA:29399"/>
        <dbReference type="ChEBI" id="CHEBI:15377"/>
        <dbReference type="ChEBI" id="CHEBI:15378"/>
        <dbReference type="ChEBI" id="CHEBI:33019"/>
        <dbReference type="ChEBI" id="CHEBI:58053"/>
        <dbReference type="ChEBI" id="CHEBI:61402"/>
        <dbReference type="EC" id="3.6.1.66"/>
    </reaction>
</comment>
<feature type="active site" description="Proton acceptor" evidence="10">
    <location>
        <position position="77"/>
    </location>
</feature>
<comment type="function">
    <text evidence="10">Pyrophosphatase that catalyzes the hydrolysis of nucleoside triphosphates to their monophosphate derivatives, with a high preference for the non-canonical purine nucleotides XTP (xanthosine triphosphate), dITP (deoxyinosine triphosphate) and ITP. Seems to function as a house-cleaning enzyme that removes non-canonical purine nucleotides from the nucleotide pool, thus preventing their incorporation into DNA/RNA and avoiding chromosomal lesions.</text>
</comment>
<evidence type="ECO:0000256" key="6">
    <source>
        <dbReference type="ARBA" id="ARBA00022842"/>
    </source>
</evidence>